<dbReference type="InterPro" id="IPR032727">
    <property type="entry name" value="CLAMP"/>
</dbReference>
<keyword evidence="1" id="KW-0175">Coiled coil</keyword>
<sequence>MAKSLCWCDLTAQTLEAISARPVDHHGDSSLAKALDLKHYKTDARERILLDLYVMTLAACKERKLTPEKTSTFFSIVKANHFKAIEDLKPPTNTGLTVEKSFEYFQQLMVMHSAHRPPYSVGIFTVAETKDLTEWMLATYYRHYKLYQYAFCKRVTLDVATDEPGHIVEMFSVRFPDGVQPLTEALTEEEHNAKLEEERLAAEEAAKQAEEEAAAAAEAARLAAIEKEFAESIPAEVGEKVDTVLEKRLAVMKEELEAQFQAQEATLLEKIAALEAKAGA</sequence>
<organism evidence="2 3">
    <name type="scientific">Pycnococcus provasolii</name>
    <dbReference type="NCBI Taxonomy" id="41880"/>
    <lineage>
        <taxon>Eukaryota</taxon>
        <taxon>Viridiplantae</taxon>
        <taxon>Chlorophyta</taxon>
        <taxon>Pseudoscourfieldiophyceae</taxon>
        <taxon>Pseudoscourfieldiales</taxon>
        <taxon>Pycnococcaceae</taxon>
        <taxon>Pycnococcus</taxon>
    </lineage>
</organism>
<dbReference type="Pfam" id="PF14769">
    <property type="entry name" value="CLAMP"/>
    <property type="match status" value="1"/>
</dbReference>
<dbReference type="PANTHER" id="PTHR28457">
    <property type="entry name" value="COILED-COIL DOMAIN-CONTAINING PROTEIN 189"/>
    <property type="match status" value="1"/>
</dbReference>
<accession>A0A830HEH1</accession>
<dbReference type="OrthoDB" id="425082at2759"/>
<evidence type="ECO:0000313" key="3">
    <source>
        <dbReference type="Proteomes" id="UP000660262"/>
    </source>
</evidence>
<feature type="coiled-coil region" evidence="1">
    <location>
        <begin position="185"/>
        <end position="226"/>
    </location>
</feature>
<dbReference type="EMBL" id="BNJQ01000007">
    <property type="protein sequence ID" value="GHP04200.1"/>
    <property type="molecule type" value="Genomic_DNA"/>
</dbReference>
<name>A0A830HEH1_9CHLO</name>
<keyword evidence="3" id="KW-1185">Reference proteome</keyword>
<evidence type="ECO:0000313" key="2">
    <source>
        <dbReference type="EMBL" id="GHP04200.1"/>
    </source>
</evidence>
<dbReference type="PANTHER" id="PTHR28457:SF1">
    <property type="entry name" value="CILIA- AND FLAGELLA-ASSOCIATED PROTEIN 119"/>
    <property type="match status" value="1"/>
</dbReference>
<protein>
    <submittedName>
        <fullName evidence="2">Uncharacterized protein</fullName>
    </submittedName>
</protein>
<reference evidence="2" key="1">
    <citation type="submission" date="2020-10" db="EMBL/GenBank/DDBJ databases">
        <title>Unveiling of a novel bifunctional photoreceptor, Dualchrome1, isolated from a cosmopolitan green alga.</title>
        <authorList>
            <person name="Suzuki S."/>
            <person name="Kawachi M."/>
        </authorList>
    </citation>
    <scope>NUCLEOTIDE SEQUENCE</scope>
    <source>
        <strain evidence="2">NIES 2893</strain>
    </source>
</reference>
<comment type="caution">
    <text evidence="2">The sequence shown here is derived from an EMBL/GenBank/DDBJ whole genome shotgun (WGS) entry which is preliminary data.</text>
</comment>
<dbReference type="AlphaFoldDB" id="A0A830HEH1"/>
<proteinExistence type="predicted"/>
<evidence type="ECO:0000256" key="1">
    <source>
        <dbReference type="SAM" id="Coils"/>
    </source>
</evidence>
<gene>
    <name evidence="2" type="ORF">PPROV_000295400</name>
</gene>
<dbReference type="Proteomes" id="UP000660262">
    <property type="component" value="Unassembled WGS sequence"/>
</dbReference>